<accession>A0ABP8XAJ2</accession>
<evidence type="ECO:0000313" key="4">
    <source>
        <dbReference type="Proteomes" id="UP001499974"/>
    </source>
</evidence>
<gene>
    <name evidence="3" type="ORF">GCM10023349_19240</name>
</gene>
<dbReference type="EMBL" id="BAABKM010000002">
    <property type="protein sequence ID" value="GAA4702212.1"/>
    <property type="molecule type" value="Genomic_DNA"/>
</dbReference>
<reference evidence="4" key="1">
    <citation type="journal article" date="2019" name="Int. J. Syst. Evol. Microbiol.">
        <title>The Global Catalogue of Microorganisms (GCM) 10K type strain sequencing project: providing services to taxonomists for standard genome sequencing and annotation.</title>
        <authorList>
            <consortium name="The Broad Institute Genomics Platform"/>
            <consortium name="The Broad Institute Genome Sequencing Center for Infectious Disease"/>
            <person name="Wu L."/>
            <person name="Ma J."/>
        </authorList>
    </citation>
    <scope>NUCLEOTIDE SEQUENCE [LARGE SCALE GENOMIC DNA]</scope>
    <source>
        <strain evidence="4">JCM 18531</strain>
    </source>
</reference>
<keyword evidence="4" id="KW-1185">Reference proteome</keyword>
<feature type="transmembrane region" description="Helical" evidence="2">
    <location>
        <begin position="89"/>
        <end position="111"/>
    </location>
</feature>
<evidence type="ECO:0000256" key="2">
    <source>
        <dbReference type="SAM" id="Phobius"/>
    </source>
</evidence>
<name>A0ABP8XAJ2_9ACTN</name>
<feature type="transmembrane region" description="Helical" evidence="2">
    <location>
        <begin position="55"/>
        <end position="77"/>
    </location>
</feature>
<sequence>MTGPTQQPGGPPPERVRVTGPPRRRPPVGRTSDIDAGTRLGDVYMRSLLREQLRLALGVLGVMAVTIGLLPLAFHLAPGLSDVRLLGVPLGWLLLGVAVYPALVALGWVYVRRAERNERDFADLVSETES</sequence>
<evidence type="ECO:0008006" key="5">
    <source>
        <dbReference type="Google" id="ProtNLM"/>
    </source>
</evidence>
<dbReference type="RefSeq" id="WP_345521032.1">
    <property type="nucleotide sequence ID" value="NZ_BAABKM010000002.1"/>
</dbReference>
<feature type="region of interest" description="Disordered" evidence="1">
    <location>
        <begin position="1"/>
        <end position="34"/>
    </location>
</feature>
<protein>
    <recommendedName>
        <fullName evidence="5">DUF485 domain-containing protein</fullName>
    </recommendedName>
</protein>
<keyword evidence="2" id="KW-1133">Transmembrane helix</keyword>
<comment type="caution">
    <text evidence="3">The sequence shown here is derived from an EMBL/GenBank/DDBJ whole genome shotgun (WGS) entry which is preliminary data.</text>
</comment>
<evidence type="ECO:0000313" key="3">
    <source>
        <dbReference type="EMBL" id="GAA4702212.1"/>
    </source>
</evidence>
<evidence type="ECO:0000256" key="1">
    <source>
        <dbReference type="SAM" id="MobiDB-lite"/>
    </source>
</evidence>
<organism evidence="3 4">
    <name type="scientific">Nocardioides conyzicola</name>
    <dbReference type="NCBI Taxonomy" id="1651781"/>
    <lineage>
        <taxon>Bacteria</taxon>
        <taxon>Bacillati</taxon>
        <taxon>Actinomycetota</taxon>
        <taxon>Actinomycetes</taxon>
        <taxon>Propionibacteriales</taxon>
        <taxon>Nocardioidaceae</taxon>
        <taxon>Nocardioides</taxon>
    </lineage>
</organism>
<keyword evidence="2" id="KW-0812">Transmembrane</keyword>
<keyword evidence="2" id="KW-0472">Membrane</keyword>
<dbReference type="Proteomes" id="UP001499974">
    <property type="component" value="Unassembled WGS sequence"/>
</dbReference>
<proteinExistence type="predicted"/>